<organism evidence="1 2">
    <name type="scientific">Rhizophagus irregularis</name>
    <dbReference type="NCBI Taxonomy" id="588596"/>
    <lineage>
        <taxon>Eukaryota</taxon>
        <taxon>Fungi</taxon>
        <taxon>Fungi incertae sedis</taxon>
        <taxon>Mucoromycota</taxon>
        <taxon>Glomeromycotina</taxon>
        <taxon>Glomeromycetes</taxon>
        <taxon>Glomerales</taxon>
        <taxon>Glomeraceae</taxon>
        <taxon>Rhizophagus</taxon>
    </lineage>
</organism>
<evidence type="ECO:0000313" key="2">
    <source>
        <dbReference type="Proteomes" id="UP000233469"/>
    </source>
</evidence>
<comment type="caution">
    <text evidence="1">The sequence shown here is derived from an EMBL/GenBank/DDBJ whole genome shotgun (WGS) entry which is preliminary data.</text>
</comment>
<protein>
    <submittedName>
        <fullName evidence="1">Uncharacterized protein</fullName>
    </submittedName>
</protein>
<gene>
    <name evidence="1" type="ORF">RhiirC2_801259</name>
</gene>
<reference evidence="1 2" key="1">
    <citation type="submission" date="2016-04" db="EMBL/GenBank/DDBJ databases">
        <title>Genome analyses suggest a sexual origin of heterokaryosis in a supposedly ancient asexual fungus.</title>
        <authorList>
            <person name="Ropars J."/>
            <person name="Sedzielewska K."/>
            <person name="Noel J."/>
            <person name="Charron P."/>
            <person name="Farinelli L."/>
            <person name="Marton T."/>
            <person name="Kruger M."/>
            <person name="Pelin A."/>
            <person name="Brachmann A."/>
            <person name="Corradi N."/>
        </authorList>
    </citation>
    <scope>NUCLEOTIDE SEQUENCE [LARGE SCALE GENOMIC DNA]</scope>
    <source>
        <strain evidence="1 2">C2</strain>
    </source>
</reference>
<sequence>MIVALSLATKSCIVVDIETYILQSNEFHLKISASKYLFENTIIMMDLYADQKEHHKNL</sequence>
<evidence type="ECO:0000313" key="1">
    <source>
        <dbReference type="EMBL" id="PKK55880.1"/>
    </source>
</evidence>
<dbReference type="EMBL" id="LLXL01006618">
    <property type="protein sequence ID" value="PKK55880.1"/>
    <property type="molecule type" value="Genomic_DNA"/>
</dbReference>
<dbReference type="Proteomes" id="UP000233469">
    <property type="component" value="Unassembled WGS sequence"/>
</dbReference>
<name>A0A2N1M2S5_9GLOM</name>
<reference evidence="1 2" key="2">
    <citation type="submission" date="2017-10" db="EMBL/GenBank/DDBJ databases">
        <title>Extensive intraspecific genome diversity in a model arbuscular mycorrhizal fungus.</title>
        <authorList>
            <person name="Chen E.C.H."/>
            <person name="Morin E."/>
            <person name="Baudet D."/>
            <person name="Noel J."/>
            <person name="Ndikumana S."/>
            <person name="Charron P."/>
            <person name="St-Onge C."/>
            <person name="Giorgi J."/>
            <person name="Grigoriev I.V."/>
            <person name="Roux C."/>
            <person name="Martin F.M."/>
            <person name="Corradi N."/>
        </authorList>
    </citation>
    <scope>NUCLEOTIDE SEQUENCE [LARGE SCALE GENOMIC DNA]</scope>
    <source>
        <strain evidence="1 2">C2</strain>
    </source>
</reference>
<accession>A0A2N1M2S5</accession>
<dbReference type="AlphaFoldDB" id="A0A2N1M2S5"/>
<proteinExistence type="predicted"/>